<evidence type="ECO:0000256" key="1">
    <source>
        <dbReference type="ARBA" id="ARBA00022729"/>
    </source>
</evidence>
<evidence type="ECO:0000313" key="4">
    <source>
        <dbReference type="Proteomes" id="UP000280346"/>
    </source>
</evidence>
<dbReference type="PANTHER" id="PTHR35936:SF25">
    <property type="entry name" value="ABC TRANSPORTER SUBSTRATE-BINDING PROTEIN"/>
    <property type="match status" value="1"/>
</dbReference>
<dbReference type="Gene3D" id="3.40.190.10">
    <property type="entry name" value="Periplasmic binding protein-like II"/>
    <property type="match status" value="2"/>
</dbReference>
<accession>A0A3S0WJX3</accession>
<dbReference type="SUPFAM" id="SSF53850">
    <property type="entry name" value="Periplasmic binding protein-like II"/>
    <property type="match status" value="1"/>
</dbReference>
<evidence type="ECO:0000259" key="2">
    <source>
        <dbReference type="SMART" id="SM00062"/>
    </source>
</evidence>
<keyword evidence="4" id="KW-1185">Reference proteome</keyword>
<proteinExistence type="predicted"/>
<dbReference type="OrthoDB" id="5421182at2"/>
<dbReference type="Proteomes" id="UP000280346">
    <property type="component" value="Unassembled WGS sequence"/>
</dbReference>
<sequence>MGTGNTNQDRTDLRTKAVALVRRSFSCLPLSRLCAALLLPLLLLAAVPARAEYWTIASEDHFPPYNYSFNGNRTGIDTEIVAALLKELDVTPVHRPLSWNEVLQAMDNNTADVGFQFIASPARFAQYNMIGPFRTGTTVFMVRKDSTITFDRLEDLSPYRIGVVEGFNYESAFDAATYLDKVPSSSNVVNFRRLILGRVDVLVGDLHVLTYMAKQDGRLKDVRVLPKPLGLVPRYIAMPKARKEKADRLQAAFVKLRDNGTIDRIVNQWLDQ</sequence>
<dbReference type="PANTHER" id="PTHR35936">
    <property type="entry name" value="MEMBRANE-BOUND LYTIC MUREIN TRANSGLYCOSYLASE F"/>
    <property type="match status" value="1"/>
</dbReference>
<evidence type="ECO:0000313" key="3">
    <source>
        <dbReference type="EMBL" id="RUQ66853.1"/>
    </source>
</evidence>
<dbReference type="EMBL" id="RZIJ01000019">
    <property type="protein sequence ID" value="RUQ66853.1"/>
    <property type="molecule type" value="Genomic_DNA"/>
</dbReference>
<gene>
    <name evidence="3" type="ORF">EJ913_21445</name>
</gene>
<reference evidence="3 4" key="1">
    <citation type="submission" date="2018-12" db="EMBL/GenBank/DDBJ databases">
        <authorList>
            <person name="Yang Y."/>
        </authorList>
    </citation>
    <scope>NUCLEOTIDE SEQUENCE [LARGE SCALE GENOMIC DNA]</scope>
    <source>
        <strain evidence="3 4">GSF71</strain>
    </source>
</reference>
<comment type="caution">
    <text evidence="3">The sequence shown here is derived from an EMBL/GenBank/DDBJ whole genome shotgun (WGS) entry which is preliminary data.</text>
</comment>
<name>A0A3S0WJX3_9PROT</name>
<dbReference type="AlphaFoldDB" id="A0A3S0WJX3"/>
<organism evidence="3 4">
    <name type="scientific">Azospirillum doebereinerae</name>
    <dbReference type="NCBI Taxonomy" id="92933"/>
    <lineage>
        <taxon>Bacteria</taxon>
        <taxon>Pseudomonadati</taxon>
        <taxon>Pseudomonadota</taxon>
        <taxon>Alphaproteobacteria</taxon>
        <taxon>Rhodospirillales</taxon>
        <taxon>Azospirillaceae</taxon>
        <taxon>Azospirillum</taxon>
    </lineage>
</organism>
<protein>
    <submittedName>
        <fullName evidence="3">Amino acid ABC transporter substrate-binding protein</fullName>
    </submittedName>
</protein>
<feature type="domain" description="Solute-binding protein family 3/N-terminal" evidence="2">
    <location>
        <begin position="53"/>
        <end position="271"/>
    </location>
</feature>
<dbReference type="InterPro" id="IPR001638">
    <property type="entry name" value="Solute-binding_3/MltF_N"/>
</dbReference>
<dbReference type="Pfam" id="PF00497">
    <property type="entry name" value="SBP_bac_3"/>
    <property type="match status" value="1"/>
</dbReference>
<keyword evidence="1" id="KW-0732">Signal</keyword>
<dbReference type="SMART" id="SM00062">
    <property type="entry name" value="PBPb"/>
    <property type="match status" value="1"/>
</dbReference>